<evidence type="ECO:0000256" key="3">
    <source>
        <dbReference type="ARBA" id="ARBA00022692"/>
    </source>
</evidence>
<dbReference type="PANTHER" id="PTHR33931:SF2">
    <property type="entry name" value="HOLIN-LIKE PROTEIN CIDA"/>
    <property type="match status" value="1"/>
</dbReference>
<keyword evidence="4 6" id="KW-1133">Transmembrane helix</keyword>
<comment type="subcellular location">
    <subcellularLocation>
        <location evidence="1">Cell membrane</location>
        <topology evidence="1">Multi-pass membrane protein</topology>
    </subcellularLocation>
</comment>
<keyword evidence="2" id="KW-1003">Cell membrane</keyword>
<evidence type="ECO:0000313" key="8">
    <source>
        <dbReference type="Proteomes" id="UP000216052"/>
    </source>
</evidence>
<evidence type="ECO:0000313" key="7">
    <source>
        <dbReference type="EMBL" id="XFO71385.1"/>
    </source>
</evidence>
<accession>A0ABZ3IZI9</accession>
<feature type="transmembrane region" description="Helical" evidence="6">
    <location>
        <begin position="91"/>
        <end position="111"/>
    </location>
</feature>
<evidence type="ECO:0000256" key="1">
    <source>
        <dbReference type="ARBA" id="ARBA00004651"/>
    </source>
</evidence>
<evidence type="ECO:0000256" key="4">
    <source>
        <dbReference type="ARBA" id="ARBA00022989"/>
    </source>
</evidence>
<protein>
    <submittedName>
        <fullName evidence="7">Holin-like protein CidA</fullName>
    </submittedName>
</protein>
<dbReference type="InterPro" id="IPR005538">
    <property type="entry name" value="LrgA/CidA"/>
</dbReference>
<keyword evidence="8" id="KW-1185">Reference proteome</keyword>
<dbReference type="EMBL" id="CP155571">
    <property type="protein sequence ID" value="XFO71385.1"/>
    <property type="molecule type" value="Genomic_DNA"/>
</dbReference>
<feature type="transmembrane region" description="Helical" evidence="6">
    <location>
        <begin position="37"/>
        <end position="54"/>
    </location>
</feature>
<feature type="transmembrane region" description="Helical" evidence="6">
    <location>
        <begin position="123"/>
        <end position="144"/>
    </location>
</feature>
<feature type="transmembrane region" description="Helical" evidence="6">
    <location>
        <begin position="60"/>
        <end position="79"/>
    </location>
</feature>
<reference evidence="7" key="1">
    <citation type="submission" date="2024-05" db="EMBL/GenBank/DDBJ databases">
        <title>Isolation and characterization of Sporomusa carbonis sp. nov., a carboxydotrophic hydrogenogen in the genus of Sporomusa isolated from a charcoal burning pile.</title>
        <authorList>
            <person name="Boeer T."/>
            <person name="Rosenbaum F."/>
            <person name="Eysell L."/>
            <person name="Mueller V."/>
            <person name="Daniel R."/>
            <person name="Poehlein A."/>
        </authorList>
    </citation>
    <scope>NUCLEOTIDE SEQUENCE [LARGE SCALE GENOMIC DNA]</scope>
    <source>
        <strain evidence="7">DSM 3132</strain>
    </source>
</reference>
<dbReference type="Pfam" id="PF03788">
    <property type="entry name" value="LrgA"/>
    <property type="match status" value="1"/>
</dbReference>
<evidence type="ECO:0000256" key="6">
    <source>
        <dbReference type="SAM" id="Phobius"/>
    </source>
</evidence>
<gene>
    <name evidence="7" type="primary">cidA</name>
    <name evidence="7" type="ORF">SPACI_014000</name>
</gene>
<proteinExistence type="predicted"/>
<dbReference type="Proteomes" id="UP000216052">
    <property type="component" value="Chromosome"/>
</dbReference>
<organism evidence="7 8">
    <name type="scientific">Sporomusa acidovorans (strain ATCC 49682 / DSM 3132 / Mol)</name>
    <dbReference type="NCBI Taxonomy" id="1123286"/>
    <lineage>
        <taxon>Bacteria</taxon>
        <taxon>Bacillati</taxon>
        <taxon>Bacillota</taxon>
        <taxon>Negativicutes</taxon>
        <taxon>Selenomonadales</taxon>
        <taxon>Sporomusaceae</taxon>
        <taxon>Sporomusa</taxon>
    </lineage>
</organism>
<name>A0ABZ3IZI9_SPOA4</name>
<dbReference type="PANTHER" id="PTHR33931">
    <property type="entry name" value="HOLIN-LIKE PROTEIN CIDA-RELATED"/>
    <property type="match status" value="1"/>
</dbReference>
<evidence type="ECO:0000256" key="5">
    <source>
        <dbReference type="ARBA" id="ARBA00023136"/>
    </source>
</evidence>
<keyword evidence="3 6" id="KW-0812">Transmembrane</keyword>
<evidence type="ECO:0000256" key="2">
    <source>
        <dbReference type="ARBA" id="ARBA00022475"/>
    </source>
</evidence>
<sequence>MLFRLKQTIFPLLLLQKNAMRKLDTVSPVFLTKAKTLLKIVVQVSFLGVIAWLSNLLARHMAWGIPGSILGIAFLFIALQLRILPLSWVEAGASLLIAELVLFFIPSAVAVMQFEPLLKQNGLSFFVVITIGTLGVMLVVGIITETLMRYQERR</sequence>
<keyword evidence="5 6" id="KW-0472">Membrane</keyword>